<feature type="compositionally biased region" description="Basic and acidic residues" evidence="1">
    <location>
        <begin position="1"/>
        <end position="11"/>
    </location>
</feature>
<organism evidence="2 3">
    <name type="scientific">Methylocapsa palsarum</name>
    <dbReference type="NCBI Taxonomy" id="1612308"/>
    <lineage>
        <taxon>Bacteria</taxon>
        <taxon>Pseudomonadati</taxon>
        <taxon>Pseudomonadota</taxon>
        <taxon>Alphaproteobacteria</taxon>
        <taxon>Hyphomicrobiales</taxon>
        <taxon>Beijerinckiaceae</taxon>
        <taxon>Methylocapsa</taxon>
    </lineage>
</organism>
<evidence type="ECO:0000313" key="2">
    <source>
        <dbReference type="EMBL" id="SFK71425.1"/>
    </source>
</evidence>
<name>A0A1I4BRS9_9HYPH</name>
<accession>A0A1I4BRS9</accession>
<dbReference type="AlphaFoldDB" id="A0A1I4BRS9"/>
<sequence>MGFSEHDDRPAPESGQAKTSLQEAALQEAARKSRLAQALRANLNRRKAQTRARAAGQSGPGAERPTETVGRRD</sequence>
<feature type="region of interest" description="Disordered" evidence="1">
    <location>
        <begin position="1"/>
        <end position="73"/>
    </location>
</feature>
<dbReference type="STRING" id="1612308.SAMN05444581_11642"/>
<evidence type="ECO:0000313" key="3">
    <source>
        <dbReference type="Proteomes" id="UP000198755"/>
    </source>
</evidence>
<protein>
    <submittedName>
        <fullName evidence="2">Uncharacterized protein</fullName>
    </submittedName>
</protein>
<gene>
    <name evidence="2" type="ORF">SAMN05444581_11642</name>
</gene>
<reference evidence="2 3" key="1">
    <citation type="submission" date="2016-10" db="EMBL/GenBank/DDBJ databases">
        <authorList>
            <person name="de Groot N.N."/>
        </authorList>
    </citation>
    <scope>NUCLEOTIDE SEQUENCE [LARGE SCALE GENOMIC DNA]</scope>
    <source>
        <strain evidence="2 3">NE2</strain>
    </source>
</reference>
<dbReference type="Proteomes" id="UP000198755">
    <property type="component" value="Unassembled WGS sequence"/>
</dbReference>
<feature type="compositionally biased region" description="Basic and acidic residues" evidence="1">
    <location>
        <begin position="64"/>
        <end position="73"/>
    </location>
</feature>
<proteinExistence type="predicted"/>
<dbReference type="EMBL" id="FOSN01000016">
    <property type="protein sequence ID" value="SFK71425.1"/>
    <property type="molecule type" value="Genomic_DNA"/>
</dbReference>
<keyword evidence="3" id="KW-1185">Reference proteome</keyword>
<evidence type="ECO:0000256" key="1">
    <source>
        <dbReference type="SAM" id="MobiDB-lite"/>
    </source>
</evidence>